<evidence type="ECO:0000313" key="2">
    <source>
        <dbReference type="EMBL" id="ATB30164.1"/>
    </source>
</evidence>
<proteinExistence type="predicted"/>
<organism evidence="2 3">
    <name type="scientific">Melittangium boletus DSM 14713</name>
    <dbReference type="NCBI Taxonomy" id="1294270"/>
    <lineage>
        <taxon>Bacteria</taxon>
        <taxon>Pseudomonadati</taxon>
        <taxon>Myxococcota</taxon>
        <taxon>Myxococcia</taxon>
        <taxon>Myxococcales</taxon>
        <taxon>Cystobacterineae</taxon>
        <taxon>Archangiaceae</taxon>
        <taxon>Melittangium</taxon>
    </lineage>
</organism>
<dbReference type="KEGG" id="mbd:MEBOL_003619"/>
<gene>
    <name evidence="2" type="ORF">MEBOL_003619</name>
</gene>
<keyword evidence="3" id="KW-1185">Reference proteome</keyword>
<dbReference type="AlphaFoldDB" id="A0A250IE89"/>
<name>A0A250IE89_9BACT</name>
<protein>
    <submittedName>
        <fullName evidence="2">Uncharacterized protein</fullName>
    </submittedName>
</protein>
<feature type="region of interest" description="Disordered" evidence="1">
    <location>
        <begin position="91"/>
        <end position="127"/>
    </location>
</feature>
<reference evidence="2 3" key="1">
    <citation type="submission" date="2017-06" db="EMBL/GenBank/DDBJ databases">
        <authorList>
            <person name="Kim H.J."/>
            <person name="Triplett B.A."/>
        </authorList>
    </citation>
    <scope>NUCLEOTIDE SEQUENCE [LARGE SCALE GENOMIC DNA]</scope>
    <source>
        <strain evidence="2 3">DSM 14713</strain>
    </source>
</reference>
<sequence>MRRDTAPRRGDDMRAGRAALACAGSGLLVLLWGAALPLLEDWEAPASAPPEALAPEPRLRSASLGGWTGTPRFVPVAAVALARVPDFFGGAESAPPSPESRSDPLPVGVELPLSSRETAPDGLPVSGMRCTREGQGFSCGSCRTDGDCPSGQGCVANHETRRFECMASECEVDTHCFPGAVCRAVTTGATGAVVRRCAPEGLRAEGEPCDVLPLSPTGSCREGLRCVNQVCTTPCSLEGHTRCEEGFVCTEGLDGSGCFPDCQRRGCPEGQHCGRVRDGDFQCLADARGDCQDTPCPEGERCNLRMSRGRATFWCARICNPVLADTCSAGEVCGMGSATVSTCFQQCDPMAPDACQPGWTCATVTEDMSVFGCTPALAP</sequence>
<dbReference type="EMBL" id="CP022163">
    <property type="protein sequence ID" value="ATB30164.1"/>
    <property type="molecule type" value="Genomic_DNA"/>
</dbReference>
<evidence type="ECO:0000313" key="3">
    <source>
        <dbReference type="Proteomes" id="UP000217289"/>
    </source>
</evidence>
<dbReference type="Proteomes" id="UP000217289">
    <property type="component" value="Chromosome"/>
</dbReference>
<accession>A0A250IE89</accession>
<evidence type="ECO:0000256" key="1">
    <source>
        <dbReference type="SAM" id="MobiDB-lite"/>
    </source>
</evidence>